<feature type="binding site" evidence="10">
    <location>
        <position position="218"/>
    </location>
    <ligand>
        <name>[2Fe-2S] cluster</name>
        <dbReference type="ChEBI" id="CHEBI:190135"/>
    </ligand>
</feature>
<dbReference type="Pfam" id="PF16803">
    <property type="entry name" value="DRE2_N"/>
    <property type="match status" value="1"/>
</dbReference>
<dbReference type="GO" id="GO:0051539">
    <property type="term" value="F:4 iron, 4 sulfur cluster binding"/>
    <property type="evidence" value="ECO:0007669"/>
    <property type="project" value="UniProtKB-KW"/>
</dbReference>
<keyword evidence="15" id="KW-1185">Reference proteome</keyword>
<organism evidence="14 15">
    <name type="scientific">Talaromyces islandicus</name>
    <name type="common">Penicillium islandicum</name>
    <dbReference type="NCBI Taxonomy" id="28573"/>
    <lineage>
        <taxon>Eukaryota</taxon>
        <taxon>Fungi</taxon>
        <taxon>Dikarya</taxon>
        <taxon>Ascomycota</taxon>
        <taxon>Pezizomycotina</taxon>
        <taxon>Eurotiomycetes</taxon>
        <taxon>Eurotiomycetidae</taxon>
        <taxon>Eurotiales</taxon>
        <taxon>Trichocomaceae</taxon>
        <taxon>Talaromyces</taxon>
        <taxon>Talaromyces sect. Islandici</taxon>
    </lineage>
</organism>
<evidence type="ECO:0000256" key="1">
    <source>
        <dbReference type="ARBA" id="ARBA00001966"/>
    </source>
</evidence>
<accession>A0A0U1M5L6</accession>
<sequence>MPSFPVTIDTSADFDFAAPAQPSQSRSLLLAPPSIAAHEETLRAVFTTFDRASTDLQMLDRLSAGFVPLPAATYDLVLVLTDTDGAFRSEALQLLSRDVFTALIPSMKPAAKLKLQSGSLDASDAREAILAGLILKDGAFEKPAYEGGSVPLRFGKKKNKTVAPSNGTAVKKNAVVQINNDDELIDEDGLLSEDDMKRPVQQPEKCQPETQKKRRRPCKDCSCGLAAELEAEDRARREQANSDLNVLKLQSDDLNDEVDFTVQGKTSSCNSCSLGDAFRCSTCPYIGLPAFKPGEEVKIMNDMAQL</sequence>
<feature type="binding site" evidence="10">
    <location>
        <position position="269"/>
    </location>
    <ligand>
        <name>[4Fe-4S] cluster</name>
        <dbReference type="ChEBI" id="CHEBI:49883"/>
    </ligand>
</feature>
<comment type="domain">
    <text evidence="10">The C-terminal domain binds 2 Fe-S clusters but is otherwise mostly in an intrinsically disordered conformation.</text>
</comment>
<proteinExistence type="inferred from homology"/>
<gene>
    <name evidence="14" type="ORF">PISL3812_07851</name>
</gene>
<name>A0A0U1M5L6_TALIS</name>
<evidence type="ECO:0000259" key="12">
    <source>
        <dbReference type="Pfam" id="PF05093"/>
    </source>
</evidence>
<protein>
    <submittedName>
        <fullName evidence="14">Fe-S cluster assembly protein dre2</fullName>
    </submittedName>
</protein>
<evidence type="ECO:0000256" key="8">
    <source>
        <dbReference type="ARBA" id="ARBA00023014"/>
    </source>
</evidence>
<feature type="short sequence motif" description="Cx2C motif 2" evidence="10">
    <location>
        <begin position="280"/>
        <end position="283"/>
    </location>
</feature>
<dbReference type="HAMAP" id="MF_03115">
    <property type="entry name" value="Anamorsin"/>
    <property type="match status" value="1"/>
</dbReference>
<comment type="domain">
    <text evidence="10">The twin Cx2C motifs are involved in the recognition by the mitochondrial MIA40-ERV1 disulfide relay system. The formation of 2 disulfide bonds in the Cx2C motifs through dithiol/disulfide exchange reactions effectively traps the protein in the mitochondrial intermembrane space.</text>
</comment>
<keyword evidence="3 10" id="KW-0004">4Fe-4S</keyword>
<dbReference type="PANTHER" id="PTHR13273">
    <property type="entry name" value="ANAMORSIN"/>
    <property type="match status" value="1"/>
</dbReference>
<evidence type="ECO:0000256" key="5">
    <source>
        <dbReference type="ARBA" id="ARBA00022714"/>
    </source>
</evidence>
<comment type="caution">
    <text evidence="10">Lacks conserved residue(s) required for the propagation of feature annotation.</text>
</comment>
<evidence type="ECO:0000256" key="7">
    <source>
        <dbReference type="ARBA" id="ARBA00023004"/>
    </source>
</evidence>
<feature type="binding site" evidence="10">
    <location>
        <position position="272"/>
    </location>
    <ligand>
        <name>[4Fe-4S] cluster</name>
        <dbReference type="ChEBI" id="CHEBI:49883"/>
    </ligand>
</feature>
<feature type="region of interest" description="Fe-S binding site B" evidence="10">
    <location>
        <begin position="269"/>
        <end position="283"/>
    </location>
</feature>
<dbReference type="AlphaFoldDB" id="A0A0U1M5L6"/>
<feature type="domain" description="Fe-S cluster assembly protein Dre2 N-terminal" evidence="13">
    <location>
        <begin position="26"/>
        <end position="153"/>
    </location>
</feature>
<keyword evidence="6 10" id="KW-0479">Metal-binding</keyword>
<dbReference type="GO" id="GO:0009055">
    <property type="term" value="F:electron transfer activity"/>
    <property type="evidence" value="ECO:0007669"/>
    <property type="project" value="UniProtKB-UniRule"/>
</dbReference>
<feature type="region of interest" description="Disordered" evidence="11">
    <location>
        <begin position="190"/>
        <end position="211"/>
    </location>
</feature>
<feature type="short sequence motif" description="Cx2C motif 1" evidence="10">
    <location>
        <begin position="269"/>
        <end position="272"/>
    </location>
</feature>
<evidence type="ECO:0000313" key="15">
    <source>
        <dbReference type="Proteomes" id="UP000054383"/>
    </source>
</evidence>
<reference evidence="14 15" key="1">
    <citation type="submission" date="2015-04" db="EMBL/GenBank/DDBJ databases">
        <authorList>
            <person name="Syromyatnikov M.Y."/>
            <person name="Popov V.N."/>
        </authorList>
    </citation>
    <scope>NUCLEOTIDE SEQUENCE [LARGE SCALE GENOMIC DNA]</scope>
    <source>
        <strain evidence="14">WF-38-12</strain>
    </source>
</reference>
<dbReference type="InterPro" id="IPR046408">
    <property type="entry name" value="CIAPIN1"/>
</dbReference>
<feature type="binding site" evidence="10">
    <location>
        <position position="221"/>
    </location>
    <ligand>
        <name>[2Fe-2S] cluster</name>
        <dbReference type="ChEBI" id="CHEBI:190135"/>
    </ligand>
</feature>
<evidence type="ECO:0000313" key="14">
    <source>
        <dbReference type="EMBL" id="CRG90805.1"/>
    </source>
</evidence>
<dbReference type="STRING" id="28573.A0A0U1M5L6"/>
<dbReference type="EMBL" id="CVMT01000008">
    <property type="protein sequence ID" value="CRG90805.1"/>
    <property type="molecule type" value="Genomic_DNA"/>
</dbReference>
<dbReference type="GO" id="GO:0005758">
    <property type="term" value="C:mitochondrial intermembrane space"/>
    <property type="evidence" value="ECO:0007669"/>
    <property type="project" value="UniProtKB-SubCell"/>
</dbReference>
<feature type="binding site" evidence="10">
    <location>
        <position position="280"/>
    </location>
    <ligand>
        <name>[4Fe-4S] cluster</name>
        <dbReference type="ChEBI" id="CHEBI:49883"/>
    </ligand>
</feature>
<keyword evidence="7 10" id="KW-0408">Iron</keyword>
<dbReference type="GO" id="GO:0016226">
    <property type="term" value="P:iron-sulfur cluster assembly"/>
    <property type="evidence" value="ECO:0007669"/>
    <property type="project" value="UniProtKB-UniRule"/>
</dbReference>
<comment type="domain">
    <text evidence="10">The N-terminal domain has structural similarity with S-adenosyl-L-methionine-dependent methyltransferases, but does not bind S-adenosyl-L-methionine. It is required for correct assembly of the 2 Fe-S clusters.</text>
</comment>
<evidence type="ECO:0000256" key="2">
    <source>
        <dbReference type="ARBA" id="ARBA00008169"/>
    </source>
</evidence>
<evidence type="ECO:0000256" key="9">
    <source>
        <dbReference type="ARBA" id="ARBA00023128"/>
    </source>
</evidence>
<keyword evidence="4 10" id="KW-0963">Cytoplasm</keyword>
<dbReference type="InterPro" id="IPR031838">
    <property type="entry name" value="Dre2_N"/>
</dbReference>
<dbReference type="OMA" id="DFVMPVT"/>
<dbReference type="PANTHER" id="PTHR13273:SF14">
    <property type="entry name" value="ANAMORSIN"/>
    <property type="match status" value="1"/>
</dbReference>
<keyword evidence="5 10" id="KW-0001">2Fe-2S</keyword>
<evidence type="ECO:0000256" key="11">
    <source>
        <dbReference type="SAM" id="MobiDB-lite"/>
    </source>
</evidence>
<feature type="binding site" evidence="10">
    <location>
        <position position="223"/>
    </location>
    <ligand>
        <name>[2Fe-2S] cluster</name>
        <dbReference type="ChEBI" id="CHEBI:190135"/>
    </ligand>
</feature>
<feature type="binding site" evidence="10">
    <location>
        <position position="283"/>
    </location>
    <ligand>
        <name>[4Fe-4S] cluster</name>
        <dbReference type="ChEBI" id="CHEBI:49883"/>
    </ligand>
</feature>
<evidence type="ECO:0000256" key="3">
    <source>
        <dbReference type="ARBA" id="ARBA00022485"/>
    </source>
</evidence>
<dbReference type="GO" id="GO:0046872">
    <property type="term" value="F:metal ion binding"/>
    <property type="evidence" value="ECO:0007669"/>
    <property type="project" value="UniProtKB-KW"/>
</dbReference>
<feature type="binding site" evidence="10">
    <location>
        <position position="206"/>
    </location>
    <ligand>
        <name>[2Fe-2S] cluster</name>
        <dbReference type="ChEBI" id="CHEBI:190135"/>
    </ligand>
</feature>
<evidence type="ECO:0000256" key="6">
    <source>
        <dbReference type="ARBA" id="ARBA00022723"/>
    </source>
</evidence>
<evidence type="ECO:0000259" key="13">
    <source>
        <dbReference type="Pfam" id="PF16803"/>
    </source>
</evidence>
<dbReference type="InterPro" id="IPR007785">
    <property type="entry name" value="Anamorsin"/>
</dbReference>
<keyword evidence="9 10" id="KW-0496">Mitochondrion</keyword>
<dbReference type="Pfam" id="PF05093">
    <property type="entry name" value="CIAPIN1"/>
    <property type="match status" value="1"/>
</dbReference>
<comment type="similarity">
    <text evidence="2 10">Belongs to the anamorsin family.</text>
</comment>
<comment type="cofactor">
    <cofactor evidence="1 10">
        <name>[4Fe-4S] cluster</name>
        <dbReference type="ChEBI" id="CHEBI:49883"/>
    </cofactor>
</comment>
<keyword evidence="8 10" id="KW-0411">Iron-sulfur</keyword>
<comment type="subcellular location">
    <subcellularLocation>
        <location evidence="10">Cytoplasm</location>
    </subcellularLocation>
    <subcellularLocation>
        <location evidence="10">Mitochondrion intermembrane space</location>
    </subcellularLocation>
</comment>
<feature type="domain" description="Anamorsin C-terminal" evidence="12">
    <location>
        <begin position="201"/>
        <end position="299"/>
    </location>
</feature>
<dbReference type="GO" id="GO:0051537">
    <property type="term" value="F:2 iron, 2 sulfur cluster binding"/>
    <property type="evidence" value="ECO:0007669"/>
    <property type="project" value="UniProtKB-UniRule"/>
</dbReference>
<dbReference type="OrthoDB" id="311633at2759"/>
<evidence type="ECO:0000256" key="4">
    <source>
        <dbReference type="ARBA" id="ARBA00022490"/>
    </source>
</evidence>
<comment type="cofactor">
    <cofactor evidence="10">
        <name>[2Fe-2S] cluster</name>
        <dbReference type="ChEBI" id="CHEBI:190135"/>
    </cofactor>
</comment>
<dbReference type="Proteomes" id="UP000054383">
    <property type="component" value="Unassembled WGS sequence"/>
</dbReference>
<evidence type="ECO:0000256" key="10">
    <source>
        <dbReference type="HAMAP-Rule" id="MF_03115"/>
    </source>
</evidence>